<dbReference type="InterPro" id="IPR011629">
    <property type="entry name" value="CobW-like_C"/>
</dbReference>
<feature type="domain" description="CobW/HypB/UreG nucleotide-binding" evidence="6">
    <location>
        <begin position="5"/>
        <end position="180"/>
    </location>
</feature>
<accession>S0FNK7</accession>
<dbReference type="EMBL" id="AORV01000018">
    <property type="protein sequence ID" value="EMS73467.1"/>
    <property type="molecule type" value="Genomic_DNA"/>
</dbReference>
<dbReference type="GO" id="GO:0016787">
    <property type="term" value="F:hydrolase activity"/>
    <property type="evidence" value="ECO:0007669"/>
    <property type="project" value="UniProtKB-KW"/>
</dbReference>
<evidence type="ECO:0000259" key="6">
    <source>
        <dbReference type="Pfam" id="PF02492"/>
    </source>
</evidence>
<protein>
    <submittedName>
        <fullName evidence="8">Cobalamin synthesis protein P47K</fullName>
    </submittedName>
</protein>
<comment type="caution">
    <text evidence="8">The sequence shown here is derived from an EMBL/GenBank/DDBJ whole genome shotgun (WGS) entry which is preliminary data.</text>
</comment>
<dbReference type="Proteomes" id="UP000014155">
    <property type="component" value="Unassembled WGS sequence"/>
</dbReference>
<dbReference type="Pfam" id="PF07683">
    <property type="entry name" value="CobW_C"/>
    <property type="match status" value="1"/>
</dbReference>
<dbReference type="Gene3D" id="3.30.1220.10">
    <property type="entry name" value="CobW-like, C-terminal domain"/>
    <property type="match status" value="1"/>
</dbReference>
<dbReference type="InterPro" id="IPR003495">
    <property type="entry name" value="CobW/HypB/UreG_nucleotide-bd"/>
</dbReference>
<dbReference type="Pfam" id="PF02492">
    <property type="entry name" value="cobW"/>
    <property type="match status" value="1"/>
</dbReference>
<dbReference type="SUPFAM" id="SSF90002">
    <property type="entry name" value="Hypothetical protein YjiA, C-terminal domain"/>
    <property type="match status" value="1"/>
</dbReference>
<feature type="domain" description="CobW C-terminal" evidence="7">
    <location>
        <begin position="243"/>
        <end position="325"/>
    </location>
</feature>
<keyword evidence="9" id="KW-1185">Reference proteome</keyword>
<reference evidence="8 9" key="1">
    <citation type="journal article" date="2013" name="Genome Announc.">
        <title>Draft Genome Sequence of the Cellulolytic, Mesophilic, Anaerobic Bacterium Clostridium termitidis Strain CT1112 (DSM 5398).</title>
        <authorList>
            <person name="Lal S."/>
            <person name="Ramachandran U."/>
            <person name="Zhang X."/>
            <person name="Munir R."/>
            <person name="Sparling R."/>
            <person name="Levin D.B."/>
        </authorList>
    </citation>
    <scope>NUCLEOTIDE SEQUENCE [LARGE SCALE GENOMIC DNA]</scope>
    <source>
        <strain evidence="8 9">CT1112</strain>
    </source>
</reference>
<dbReference type="eggNOG" id="COG0523">
    <property type="taxonomic scope" value="Bacteria"/>
</dbReference>
<comment type="catalytic activity">
    <reaction evidence="5">
        <text>GTP + H2O = GDP + phosphate + H(+)</text>
        <dbReference type="Rhea" id="RHEA:19669"/>
        <dbReference type="ChEBI" id="CHEBI:15377"/>
        <dbReference type="ChEBI" id="CHEBI:15378"/>
        <dbReference type="ChEBI" id="CHEBI:37565"/>
        <dbReference type="ChEBI" id="CHEBI:43474"/>
        <dbReference type="ChEBI" id="CHEBI:58189"/>
    </reaction>
    <physiologicalReaction direction="left-to-right" evidence="5">
        <dbReference type="Rhea" id="RHEA:19670"/>
    </physiologicalReaction>
</comment>
<dbReference type="GO" id="GO:0000166">
    <property type="term" value="F:nucleotide binding"/>
    <property type="evidence" value="ECO:0007669"/>
    <property type="project" value="UniProtKB-KW"/>
</dbReference>
<sequence length="329" mass="36523">MKTKVDIISGFLGSGKTTLIKKLMAEKLHDEKLVIIENEFGEIGIDGSILKESGIEVKEINSGCICCTLVGDFGKSIEEVLHKYKPDRIIIEPSGVGKLSDILKACDSLSSKDLLTINMVITVVDILKYKMYILNFGEFYENQIKHAKTIILSRSQKAEADKLVKFTGEIGKLNPKANIITTPWEELNAGQIISAAEQNGSAALEQQIKKVVLKRHVHPEGCKCGCKGTQHTHHNADEFFEVWGAETPETYDAATLKKILESLGSTGRYGNILRAKGIIQSDRSKWVQFDYVPGEFEIKDSGADYTGRLCVIGRELNRKELDSLFNINT</sequence>
<evidence type="ECO:0000313" key="9">
    <source>
        <dbReference type="Proteomes" id="UP000014155"/>
    </source>
</evidence>
<evidence type="ECO:0000256" key="4">
    <source>
        <dbReference type="ARBA" id="ARBA00034320"/>
    </source>
</evidence>
<gene>
    <name evidence="8" type="ORF">CTER_0498</name>
</gene>
<dbReference type="SUPFAM" id="SSF52540">
    <property type="entry name" value="P-loop containing nucleoside triphosphate hydrolases"/>
    <property type="match status" value="1"/>
</dbReference>
<keyword evidence="2" id="KW-0378">Hydrolase</keyword>
<dbReference type="GO" id="GO:0005737">
    <property type="term" value="C:cytoplasm"/>
    <property type="evidence" value="ECO:0007669"/>
    <property type="project" value="TreeGrafter"/>
</dbReference>
<dbReference type="RefSeq" id="WP_004623779.1">
    <property type="nucleotide sequence ID" value="NZ_AORV01000018.1"/>
</dbReference>
<dbReference type="InterPro" id="IPR036627">
    <property type="entry name" value="CobW-likC_sf"/>
</dbReference>
<dbReference type="InterPro" id="IPR027417">
    <property type="entry name" value="P-loop_NTPase"/>
</dbReference>
<keyword evidence="1" id="KW-0547">Nucleotide-binding</keyword>
<organism evidence="8 9">
    <name type="scientific">Ruminiclostridium cellobioparum subsp. termitidis CT1112</name>
    <dbReference type="NCBI Taxonomy" id="1195236"/>
    <lineage>
        <taxon>Bacteria</taxon>
        <taxon>Bacillati</taxon>
        <taxon>Bacillota</taxon>
        <taxon>Clostridia</taxon>
        <taxon>Eubacteriales</taxon>
        <taxon>Oscillospiraceae</taxon>
        <taxon>Ruminiclostridium</taxon>
    </lineage>
</organism>
<keyword evidence="3" id="KW-0143">Chaperone</keyword>
<proteinExistence type="inferred from homology"/>
<evidence type="ECO:0000256" key="1">
    <source>
        <dbReference type="ARBA" id="ARBA00022741"/>
    </source>
</evidence>
<evidence type="ECO:0000256" key="5">
    <source>
        <dbReference type="ARBA" id="ARBA00049117"/>
    </source>
</evidence>
<dbReference type="CDD" id="cd03112">
    <property type="entry name" value="CobW-like"/>
    <property type="match status" value="1"/>
</dbReference>
<evidence type="ECO:0000256" key="3">
    <source>
        <dbReference type="ARBA" id="ARBA00023186"/>
    </source>
</evidence>
<dbReference type="Gene3D" id="3.40.50.300">
    <property type="entry name" value="P-loop containing nucleotide triphosphate hydrolases"/>
    <property type="match status" value="1"/>
</dbReference>
<dbReference type="PANTHER" id="PTHR13748:SF46">
    <property type="entry name" value="ZINC CHAPERONE YEIR"/>
    <property type="match status" value="1"/>
</dbReference>
<dbReference type="AlphaFoldDB" id="S0FNK7"/>
<comment type="similarity">
    <text evidence="4">Belongs to the SIMIBI class G3E GTPase family. ZNG1 subfamily.</text>
</comment>
<evidence type="ECO:0000259" key="7">
    <source>
        <dbReference type="Pfam" id="PF07683"/>
    </source>
</evidence>
<dbReference type="STRING" id="1195236.CTER_0498"/>
<dbReference type="PANTHER" id="PTHR13748">
    <property type="entry name" value="COBW-RELATED"/>
    <property type="match status" value="1"/>
</dbReference>
<evidence type="ECO:0000256" key="2">
    <source>
        <dbReference type="ARBA" id="ARBA00022801"/>
    </source>
</evidence>
<dbReference type="PATRIC" id="fig|1195236.3.peg.816"/>
<dbReference type="InterPro" id="IPR051316">
    <property type="entry name" value="Zinc-reg_GTPase_activator"/>
</dbReference>
<name>S0FNK7_RUMCE</name>
<evidence type="ECO:0000313" key="8">
    <source>
        <dbReference type="EMBL" id="EMS73467.1"/>
    </source>
</evidence>